<dbReference type="EMBL" id="JAHVKP010000001">
    <property type="protein sequence ID" value="MBY6216800.1"/>
    <property type="molecule type" value="Genomic_DNA"/>
</dbReference>
<dbReference type="InterPro" id="IPR011250">
    <property type="entry name" value="OMP/PagP_B-barrel"/>
</dbReference>
<reference evidence="2" key="1">
    <citation type="submission" date="2021-06" db="EMBL/GenBank/DDBJ databases">
        <title>50 bacteria genomes isolated from Dapeng, Shenzhen, China.</title>
        <authorList>
            <person name="Zheng W."/>
            <person name="Yu S."/>
            <person name="Huang Y."/>
        </authorList>
    </citation>
    <scope>NUCLEOTIDE SEQUENCE</scope>
    <source>
        <strain evidence="2">DP4N28-2</strain>
    </source>
</reference>
<comment type="caution">
    <text evidence="2">The sequence shown here is derived from an EMBL/GenBank/DDBJ whole genome shotgun (WGS) entry which is preliminary data.</text>
</comment>
<sequence length="256" mass="26952">MDSMPELSGPQGFGAGGALAYDGTALTVGISTQNNLSQSWTSDQRANRTTGWGPDEDQYSWLKTRPSGGNLESLKMFVPAYGAGGPSNLNDYSRMIVADIVGVGTIPSLTYCVAGDPTVASDLPAGQKTYPEVDVRWGQPWEFDGSKGVRGSFTNLDSLFEMDADFAAKTVSFNITLNSNAFALDKIYGPYTGTGTIGDDGEISADIATADGLLQLRGSFFGPEAGEFALVYGLAEDINNDGTNDFVFLGAVGGRD</sequence>
<accession>A0A9Q3RYD8</accession>
<proteinExistence type="predicted"/>
<dbReference type="RefSeq" id="WP_222404095.1">
    <property type="nucleotide sequence ID" value="NZ_JAHVKP010000001.1"/>
</dbReference>
<organism evidence="2 3">
    <name type="scientific">Qipengyuania aquimaris</name>
    <dbReference type="NCBI Taxonomy" id="255984"/>
    <lineage>
        <taxon>Bacteria</taxon>
        <taxon>Pseudomonadati</taxon>
        <taxon>Pseudomonadota</taxon>
        <taxon>Alphaproteobacteria</taxon>
        <taxon>Sphingomonadales</taxon>
        <taxon>Erythrobacteraceae</taxon>
        <taxon>Qipengyuania</taxon>
    </lineage>
</organism>
<evidence type="ECO:0000313" key="2">
    <source>
        <dbReference type="EMBL" id="MBY6216800.1"/>
    </source>
</evidence>
<dbReference type="AlphaFoldDB" id="A0A9Q3RYD8"/>
<protein>
    <submittedName>
        <fullName evidence="2">Transferrin-binding protein-like solute binding protein</fullName>
    </submittedName>
</protein>
<dbReference type="Proteomes" id="UP000824927">
    <property type="component" value="Unassembled WGS sequence"/>
</dbReference>
<gene>
    <name evidence="2" type="ORF">KUV31_00420</name>
</gene>
<feature type="compositionally biased region" description="Polar residues" evidence="1">
    <location>
        <begin position="36"/>
        <end position="50"/>
    </location>
</feature>
<dbReference type="SUPFAM" id="SSF56925">
    <property type="entry name" value="OMPA-like"/>
    <property type="match status" value="1"/>
</dbReference>
<name>A0A9Q3RYD8_9SPHN</name>
<feature type="region of interest" description="Disordered" evidence="1">
    <location>
        <begin position="36"/>
        <end position="58"/>
    </location>
</feature>
<evidence type="ECO:0000256" key="1">
    <source>
        <dbReference type="SAM" id="MobiDB-lite"/>
    </source>
</evidence>
<evidence type="ECO:0000313" key="3">
    <source>
        <dbReference type="Proteomes" id="UP000824927"/>
    </source>
</evidence>
<dbReference type="Gene3D" id="2.40.160.90">
    <property type="match status" value="1"/>
</dbReference>